<organism evidence="2 3">
    <name type="scientific">Spizellomyces punctatus (strain DAOM BR117)</name>
    <dbReference type="NCBI Taxonomy" id="645134"/>
    <lineage>
        <taxon>Eukaryota</taxon>
        <taxon>Fungi</taxon>
        <taxon>Fungi incertae sedis</taxon>
        <taxon>Chytridiomycota</taxon>
        <taxon>Chytridiomycota incertae sedis</taxon>
        <taxon>Chytridiomycetes</taxon>
        <taxon>Spizellomycetales</taxon>
        <taxon>Spizellomycetaceae</taxon>
        <taxon>Spizellomyces</taxon>
    </lineage>
</organism>
<dbReference type="eggNOG" id="ENOG502QS8J">
    <property type="taxonomic scope" value="Eukaryota"/>
</dbReference>
<dbReference type="RefSeq" id="XP_016606677.1">
    <property type="nucleotide sequence ID" value="XM_016754533.1"/>
</dbReference>
<dbReference type="PANTHER" id="PTHR42972">
    <property type="entry name" value="TOL-PAL SYSTEM PROTEIN TOLB"/>
    <property type="match status" value="1"/>
</dbReference>
<sequence>MKPTNGGLQWLGLLILIASIQASQASSLVLNDPAGLEELNSGILRKSTLHAVAFPDVWESLGPFPHGSRELGNDPLSAYGGFENLSFSSTDRYPSELADGGFVRWRHVETGPDQTVRLSYPQIRWEFNQRPFGWAALQHASYFRGKFNVHEEGIYLVEFSGVVSFKIDNRAFTGNVYGYTHASHSIVYLSKGEHILYVYAVIDVRISGGTIPPELRFRGSLKKAEINQENHGLIHFENDAVIPEVMGTELISPFASVAIMNANITTPAERPLTRQQSRDMTGWVQVTSVHATLSDGTEVNATLPVHFSIKIAPGQIMAVPLNLSIGAIPPDLAPSMRIELDCIRLDDNERFSLLLGPFTFHRRQWSDVYKITFLDYDFSVHYAMARPPKKACADRQTKCPIVLALHGAGVEASSEFWTNAYRQQENAWVLYPTGRTPWGFDWHGPSFRNIEYALDALHLLPGVPAEKQKSLAINRNKLIYAGHSNGAQGAWWLASHFPDKALAAVPASGYMKIQFYAPYFMRVGDSYADPLLRGILDASIAEHDIDLYAANMGGLPVLARHGALDDNVPPLHSRRLIRLGNEWNRNPISWDLSEIPAQGHWFEGVANDNTMQEFIDKHLNITADPELSPPPLPEAFSLNTLNPASTGSKGGIRILQLEVPFRLGTIRVHRVQNQWHLNTSNIRRFGFVRDPRQEGIESWSVDGTDFNKPPSVSGPSYARLDPDSSWKEENDLLWISQERHPSTYGPISSALNHPFIIVVPSNPAQNEDLYREAAQHIALSWYIYSRGVTQIVRDIDVLDGIAARYNLIVLGGPADNAYTRRRENEGGANMVKFRPAGGFQIDKRKYESPGTGIIFLAPSPIRTRVAVFIAGTDKDGILRAAWSLPFRTGLQIPDYLVVGDEYGDPHTGWTARDGAPFGGAGTKGAGGVLAAGYWNNTWDWDPRCGYLK</sequence>
<name>A0A0L0HBS8_SPIPD</name>
<dbReference type="PANTHER" id="PTHR42972:SF9">
    <property type="entry name" value="PEPTIDASE S9 PROLYL OLIGOPEPTIDASE CATALYTIC DOMAIN-CONTAINING PROTEIN"/>
    <property type="match status" value="1"/>
</dbReference>
<dbReference type="OrthoDB" id="449091at2759"/>
<evidence type="ECO:0008006" key="4">
    <source>
        <dbReference type="Google" id="ProtNLM"/>
    </source>
</evidence>
<dbReference type="EMBL" id="KQ257460">
    <property type="protein sequence ID" value="KNC98637.1"/>
    <property type="molecule type" value="Genomic_DNA"/>
</dbReference>
<dbReference type="SUPFAM" id="SSF53474">
    <property type="entry name" value="alpha/beta-Hydrolases"/>
    <property type="match status" value="1"/>
</dbReference>
<dbReference type="EMBL" id="KQ257460">
    <property type="protein sequence ID" value="KNC98636.1"/>
    <property type="molecule type" value="Genomic_DNA"/>
</dbReference>
<dbReference type="AlphaFoldDB" id="A0A0L0HBS8"/>
<dbReference type="InterPro" id="IPR029058">
    <property type="entry name" value="AB_hydrolase_fold"/>
</dbReference>
<dbReference type="RefSeq" id="XP_016606676.1">
    <property type="nucleotide sequence ID" value="XM_016754532.1"/>
</dbReference>
<dbReference type="GeneID" id="27689636"/>
<evidence type="ECO:0000256" key="1">
    <source>
        <dbReference type="SAM" id="SignalP"/>
    </source>
</evidence>
<accession>A0A0L0HBS8</accession>
<reference evidence="2 3" key="1">
    <citation type="submission" date="2009-08" db="EMBL/GenBank/DDBJ databases">
        <title>The Genome Sequence of Spizellomyces punctatus strain DAOM BR117.</title>
        <authorList>
            <consortium name="The Broad Institute Genome Sequencing Platform"/>
            <person name="Russ C."/>
            <person name="Cuomo C."/>
            <person name="Shea T."/>
            <person name="Young S.K."/>
            <person name="Zeng Q."/>
            <person name="Koehrsen M."/>
            <person name="Haas B."/>
            <person name="Borodovsky M."/>
            <person name="Guigo R."/>
            <person name="Alvarado L."/>
            <person name="Berlin A."/>
            <person name="Bochicchio J."/>
            <person name="Borenstein D."/>
            <person name="Chapman S."/>
            <person name="Chen Z."/>
            <person name="Engels R."/>
            <person name="Freedman E."/>
            <person name="Gellesch M."/>
            <person name="Goldberg J."/>
            <person name="Griggs A."/>
            <person name="Gujja S."/>
            <person name="Heiman D."/>
            <person name="Hepburn T."/>
            <person name="Howarth C."/>
            <person name="Jen D."/>
            <person name="Larson L."/>
            <person name="Lewis B."/>
            <person name="Mehta T."/>
            <person name="Park D."/>
            <person name="Pearson M."/>
            <person name="Roberts A."/>
            <person name="Saif S."/>
            <person name="Shenoy N."/>
            <person name="Sisk P."/>
            <person name="Stolte C."/>
            <person name="Sykes S."/>
            <person name="Thomson T."/>
            <person name="Walk T."/>
            <person name="White J."/>
            <person name="Yandava C."/>
            <person name="Burger G."/>
            <person name="Gray M.W."/>
            <person name="Holland P.W.H."/>
            <person name="King N."/>
            <person name="Lang F.B.F."/>
            <person name="Roger A.J."/>
            <person name="Ruiz-Trillo I."/>
            <person name="Lander E."/>
            <person name="Nusbaum C."/>
        </authorList>
    </citation>
    <scope>NUCLEOTIDE SEQUENCE [LARGE SCALE GENOMIC DNA]</scope>
    <source>
        <strain evidence="2 3">DAOM BR117</strain>
    </source>
</reference>
<dbReference type="Proteomes" id="UP000053201">
    <property type="component" value="Unassembled WGS sequence"/>
</dbReference>
<proteinExistence type="predicted"/>
<evidence type="ECO:0000313" key="2">
    <source>
        <dbReference type="EMBL" id="KNC98637.1"/>
    </source>
</evidence>
<dbReference type="STRING" id="645134.A0A0L0HBS8"/>
<protein>
    <recommendedName>
        <fullName evidence="4">Peptidase S9 prolyl oligopeptidase catalytic domain-containing protein</fullName>
    </recommendedName>
</protein>
<feature type="signal peptide" evidence="1">
    <location>
        <begin position="1"/>
        <end position="25"/>
    </location>
</feature>
<gene>
    <name evidence="2" type="ORF">SPPG_06318</name>
</gene>
<keyword evidence="3" id="KW-1185">Reference proteome</keyword>
<dbReference type="Gene3D" id="3.40.50.1820">
    <property type="entry name" value="alpha/beta hydrolase"/>
    <property type="match status" value="1"/>
</dbReference>
<dbReference type="OMA" id="HAREQHF"/>
<feature type="chain" id="PRO_5007415341" description="Peptidase S9 prolyl oligopeptidase catalytic domain-containing protein" evidence="1">
    <location>
        <begin position="26"/>
        <end position="948"/>
    </location>
</feature>
<evidence type="ECO:0000313" key="3">
    <source>
        <dbReference type="Proteomes" id="UP000053201"/>
    </source>
</evidence>
<dbReference type="VEuPathDB" id="FungiDB:SPPG_06318"/>
<keyword evidence="1" id="KW-0732">Signal</keyword>